<dbReference type="InterPro" id="IPR010982">
    <property type="entry name" value="Lambda_DNA-bd_dom_sf"/>
</dbReference>
<organism evidence="2 3">
    <name type="scientific">Xylanibacter ruminicola</name>
    <name type="common">Prevotella ruminicola</name>
    <dbReference type="NCBI Taxonomy" id="839"/>
    <lineage>
        <taxon>Bacteria</taxon>
        <taxon>Pseudomonadati</taxon>
        <taxon>Bacteroidota</taxon>
        <taxon>Bacteroidia</taxon>
        <taxon>Bacteroidales</taxon>
        <taxon>Prevotellaceae</taxon>
        <taxon>Xylanibacter</taxon>
    </lineage>
</organism>
<feature type="domain" description="HTH cro/C1-type" evidence="1">
    <location>
        <begin position="7"/>
        <end position="61"/>
    </location>
</feature>
<accession>A0A928GGP2</accession>
<dbReference type="AlphaFoldDB" id="A0A928GGP2"/>
<dbReference type="Proteomes" id="UP000763088">
    <property type="component" value="Unassembled WGS sequence"/>
</dbReference>
<dbReference type="Gene3D" id="1.10.260.40">
    <property type="entry name" value="lambda repressor-like DNA-binding domains"/>
    <property type="match status" value="1"/>
</dbReference>
<sequence>MDIGTVIKERRALLGISQQDLSDYSGVGISTVKDLERGVGNPSLQTLQKILDVVGMEMVLQVKQTVK</sequence>
<evidence type="ECO:0000259" key="1">
    <source>
        <dbReference type="PROSITE" id="PS50943"/>
    </source>
</evidence>
<dbReference type="CDD" id="cd00093">
    <property type="entry name" value="HTH_XRE"/>
    <property type="match status" value="1"/>
</dbReference>
<comment type="caution">
    <text evidence="2">The sequence shown here is derived from an EMBL/GenBank/DDBJ whole genome shotgun (WGS) entry which is preliminary data.</text>
</comment>
<protein>
    <submittedName>
        <fullName evidence="2">Helix-turn-helix transcriptional regulator</fullName>
    </submittedName>
</protein>
<gene>
    <name evidence="2" type="ORF">E7102_03310</name>
</gene>
<dbReference type="SUPFAM" id="SSF47413">
    <property type="entry name" value="lambda repressor-like DNA-binding domains"/>
    <property type="match status" value="1"/>
</dbReference>
<dbReference type="GO" id="GO:0003677">
    <property type="term" value="F:DNA binding"/>
    <property type="evidence" value="ECO:0007669"/>
    <property type="project" value="InterPro"/>
</dbReference>
<dbReference type="Pfam" id="PF01381">
    <property type="entry name" value="HTH_3"/>
    <property type="match status" value="1"/>
</dbReference>
<dbReference type="EMBL" id="SUYD01000003">
    <property type="protein sequence ID" value="MBE6265489.1"/>
    <property type="molecule type" value="Genomic_DNA"/>
</dbReference>
<evidence type="ECO:0000313" key="2">
    <source>
        <dbReference type="EMBL" id="MBE6265489.1"/>
    </source>
</evidence>
<proteinExistence type="predicted"/>
<name>A0A928GGP2_XYLRU</name>
<dbReference type="InterPro" id="IPR001387">
    <property type="entry name" value="Cro/C1-type_HTH"/>
</dbReference>
<dbReference type="PROSITE" id="PS50943">
    <property type="entry name" value="HTH_CROC1"/>
    <property type="match status" value="1"/>
</dbReference>
<reference evidence="2" key="1">
    <citation type="submission" date="2019-04" db="EMBL/GenBank/DDBJ databases">
        <title>Evolution of Biomass-Degrading Anaerobic Consortia Revealed by Metagenomics.</title>
        <authorList>
            <person name="Peng X."/>
        </authorList>
    </citation>
    <scope>NUCLEOTIDE SEQUENCE</scope>
    <source>
        <strain evidence="2">SIG141</strain>
    </source>
</reference>
<dbReference type="SMART" id="SM00530">
    <property type="entry name" value="HTH_XRE"/>
    <property type="match status" value="1"/>
</dbReference>
<evidence type="ECO:0000313" key="3">
    <source>
        <dbReference type="Proteomes" id="UP000763088"/>
    </source>
</evidence>